<proteinExistence type="inferred from homology"/>
<protein>
    <submittedName>
        <fullName evidence="6">Elongation factor Ts</fullName>
    </submittedName>
</protein>
<dbReference type="Gene3D" id="1.10.286.20">
    <property type="match status" value="1"/>
</dbReference>
<reference evidence="6 7" key="1">
    <citation type="submission" date="2017-09" db="EMBL/GenBank/DDBJ databases">
        <title>Depth-based differentiation of microbial function through sediment-hosted aquifers and enrichment of novel symbionts in the deep terrestrial subsurface.</title>
        <authorList>
            <person name="Probst A.J."/>
            <person name="Ladd B."/>
            <person name="Jarett J.K."/>
            <person name="Geller-Mcgrath D.E."/>
            <person name="Sieber C.M."/>
            <person name="Emerson J.B."/>
            <person name="Anantharaman K."/>
            <person name="Thomas B.C."/>
            <person name="Malmstrom R."/>
            <person name="Stieglmeier M."/>
            <person name="Klingl A."/>
            <person name="Woyke T."/>
            <person name="Ryan C.M."/>
            <person name="Banfield J.F."/>
        </authorList>
    </citation>
    <scope>NUCLEOTIDE SEQUENCE [LARGE SCALE GENOMIC DNA]</scope>
    <source>
        <strain evidence="6">CG15_BIG_FIL_POST_REV_8_21_14_020_45_12</strain>
    </source>
</reference>
<evidence type="ECO:0000256" key="3">
    <source>
        <dbReference type="ARBA" id="ARBA00022917"/>
    </source>
</evidence>
<dbReference type="InterPro" id="IPR001816">
    <property type="entry name" value="Transl_elong_EFTs/EF1B"/>
</dbReference>
<dbReference type="AlphaFoldDB" id="A0A2M7H4E3"/>
<evidence type="ECO:0000256" key="2">
    <source>
        <dbReference type="ARBA" id="ARBA00022768"/>
    </source>
</evidence>
<dbReference type="Proteomes" id="UP000230292">
    <property type="component" value="Unassembled WGS sequence"/>
</dbReference>
<evidence type="ECO:0000256" key="1">
    <source>
        <dbReference type="ARBA" id="ARBA00005532"/>
    </source>
</evidence>
<comment type="function">
    <text evidence="4">Associates with the EF-Tu.GDP complex and induces the exchange of GDP to GTP. It remains bound to the aminoacyl-tRNA.EF-Tu.GTP complex up to the GTP hydrolysis stage on the ribosome.</text>
</comment>
<evidence type="ECO:0000256" key="4">
    <source>
        <dbReference type="ARBA" id="ARBA00025453"/>
    </source>
</evidence>
<comment type="similarity">
    <text evidence="1">Belongs to the EF-Ts family.</text>
</comment>
<feature type="non-terminal residue" evidence="6">
    <location>
        <position position="1"/>
    </location>
</feature>
<dbReference type="EMBL" id="PFGC01000024">
    <property type="protein sequence ID" value="PIW37083.1"/>
    <property type="molecule type" value="Genomic_DNA"/>
</dbReference>
<dbReference type="Gene3D" id="3.30.479.20">
    <property type="entry name" value="Elongation factor Ts, dimerisation domain"/>
    <property type="match status" value="1"/>
</dbReference>
<evidence type="ECO:0000313" key="6">
    <source>
        <dbReference type="EMBL" id="PIW37083.1"/>
    </source>
</evidence>
<comment type="caution">
    <text evidence="6">The sequence shown here is derived from an EMBL/GenBank/DDBJ whole genome shotgun (WGS) entry which is preliminary data.</text>
</comment>
<dbReference type="Pfam" id="PF00889">
    <property type="entry name" value="EF_TS"/>
    <property type="match status" value="1"/>
</dbReference>
<dbReference type="FunFam" id="1.10.286.20:FF:000001">
    <property type="entry name" value="Elongation factor Ts"/>
    <property type="match status" value="1"/>
</dbReference>
<dbReference type="PANTHER" id="PTHR11741">
    <property type="entry name" value="ELONGATION FACTOR TS"/>
    <property type="match status" value="1"/>
</dbReference>
<keyword evidence="2 6" id="KW-0251">Elongation factor</keyword>
<evidence type="ECO:0000313" key="7">
    <source>
        <dbReference type="Proteomes" id="UP000230292"/>
    </source>
</evidence>
<dbReference type="GO" id="GO:0003746">
    <property type="term" value="F:translation elongation factor activity"/>
    <property type="evidence" value="ECO:0007669"/>
    <property type="project" value="UniProtKB-KW"/>
</dbReference>
<dbReference type="SUPFAM" id="SSF54713">
    <property type="entry name" value="Elongation factor Ts (EF-Ts), dimerisation domain"/>
    <property type="match status" value="1"/>
</dbReference>
<gene>
    <name evidence="6" type="primary">tsf</name>
    <name evidence="6" type="ORF">COW24_01970</name>
</gene>
<name>A0A2M7H4E3_9BACT</name>
<organism evidence="6 7">
    <name type="scientific">Candidatus Kerfeldbacteria bacterium CG15_BIG_FIL_POST_REV_8_21_14_020_45_12</name>
    <dbReference type="NCBI Taxonomy" id="2014247"/>
    <lineage>
        <taxon>Bacteria</taxon>
        <taxon>Candidatus Kerfeldiibacteriota</taxon>
    </lineage>
</organism>
<keyword evidence="3" id="KW-0648">Protein biosynthesis</keyword>
<dbReference type="PANTHER" id="PTHR11741:SF10">
    <property type="entry name" value="POLYPROTEIN OF EF-TS, CHLOROPLASTIC"/>
    <property type="match status" value="1"/>
</dbReference>
<dbReference type="InterPro" id="IPR036402">
    <property type="entry name" value="EF-Ts_dimer_sf"/>
</dbReference>
<accession>A0A2M7H4E3</accession>
<dbReference type="InterPro" id="IPR014039">
    <property type="entry name" value="Transl_elong_EFTs/EF1B_dimer"/>
</dbReference>
<evidence type="ECO:0000259" key="5">
    <source>
        <dbReference type="Pfam" id="PF00889"/>
    </source>
</evidence>
<dbReference type="HAMAP" id="MF_00050">
    <property type="entry name" value="EF_Ts"/>
    <property type="match status" value="1"/>
</dbReference>
<sequence>VKAEDIPTEVIDKEREIYLEQIEGDKPADVKTKIVEGKVAKFIDESCLLNQKFFKNEDQTIQDLLAEAIGKVGENIQVKRFVRLSLDDANE</sequence>
<feature type="domain" description="Translation elongation factor EFTs/EF1B dimerisation" evidence="5">
    <location>
        <begin position="1"/>
        <end position="85"/>
    </location>
</feature>